<reference evidence="1 2" key="1">
    <citation type="submission" date="2016-10" db="EMBL/GenBank/DDBJ databases">
        <title>Chromobacterium muskegensis sp. nov., an insecticidal bacterium isolated from Sphagnum bogs.</title>
        <authorList>
            <person name="Sparks M.E."/>
            <person name="Blackburn M.B."/>
            <person name="Gundersen-Rindal D.E."/>
            <person name="Mitchell A."/>
            <person name="Farrar R."/>
            <person name="Kuhar D."/>
        </authorList>
    </citation>
    <scope>NUCLEOTIDE SEQUENCE [LARGE SCALE GENOMIC DNA]</scope>
    <source>
        <strain evidence="1 2">21-1</strain>
    </source>
</reference>
<gene>
    <name evidence="1" type="ORF">BKX93_01045</name>
</gene>
<dbReference type="Proteomes" id="UP000178776">
    <property type="component" value="Chromosome"/>
</dbReference>
<name>A0A1D9LBT2_9NEIS</name>
<evidence type="ECO:0008006" key="3">
    <source>
        <dbReference type="Google" id="ProtNLM"/>
    </source>
</evidence>
<dbReference type="KEGG" id="cvc:BKX93_01045"/>
<protein>
    <recommendedName>
        <fullName evidence="3">SnoaL-like domain-containing protein</fullName>
    </recommendedName>
</protein>
<evidence type="ECO:0000313" key="2">
    <source>
        <dbReference type="Proteomes" id="UP000178776"/>
    </source>
</evidence>
<organism evidence="1 2">
    <name type="scientific">Chromobacterium vaccinii</name>
    <dbReference type="NCBI Taxonomy" id="1108595"/>
    <lineage>
        <taxon>Bacteria</taxon>
        <taxon>Pseudomonadati</taxon>
        <taxon>Pseudomonadota</taxon>
        <taxon>Betaproteobacteria</taxon>
        <taxon>Neisseriales</taxon>
        <taxon>Chromobacteriaceae</taxon>
        <taxon>Chromobacterium</taxon>
    </lineage>
</organism>
<sequence length="130" mass="14631">MSPCARPLPGRSRRAGSIAPRRTLMNLDILTQPAVRLAIEALQHGDHANWMAQFNTDATLTDDGLPANFHKFSEHAMGHEHFTSIDRVENQGLDVYGGFHSDRWGNFNTYFKFHLDANGKIRQLDIGQDS</sequence>
<accession>A0A1D9LBT2</accession>
<dbReference type="AlphaFoldDB" id="A0A1D9LBT2"/>
<dbReference type="EMBL" id="CP017707">
    <property type="protein sequence ID" value="AOZ48719.1"/>
    <property type="molecule type" value="Genomic_DNA"/>
</dbReference>
<dbReference type="STRING" id="1108595.BKX93_01045"/>
<dbReference type="SUPFAM" id="SSF54427">
    <property type="entry name" value="NTF2-like"/>
    <property type="match status" value="1"/>
</dbReference>
<evidence type="ECO:0000313" key="1">
    <source>
        <dbReference type="EMBL" id="AOZ48719.1"/>
    </source>
</evidence>
<proteinExistence type="predicted"/>
<dbReference type="InterPro" id="IPR032710">
    <property type="entry name" value="NTF2-like_dom_sf"/>
</dbReference>